<reference evidence="3" key="1">
    <citation type="submission" date="2001-09" db="EMBL/GenBank/DDBJ databases">
        <title>Oryza sativa nipponbare(GA3) genomic DNA, chromosome 7, BAC clone:OJ1301_C12.</title>
        <authorList>
            <person name="Sasaki T."/>
            <person name="Matsumoto T."/>
            <person name="Yamamoto K."/>
        </authorList>
    </citation>
    <scope>NUCLEOTIDE SEQUENCE</scope>
</reference>
<name>Q7XI82_ORYSJ</name>
<evidence type="ECO:0000313" key="2">
    <source>
        <dbReference type="EMBL" id="BAC79836.1"/>
    </source>
</evidence>
<evidence type="ECO:0000256" key="1">
    <source>
        <dbReference type="SAM" id="MobiDB-lite"/>
    </source>
</evidence>
<dbReference type="EMBL" id="AP004185">
    <property type="protein sequence ID" value="BAD30500.1"/>
    <property type="molecule type" value="Genomic_DNA"/>
</dbReference>
<reference evidence="4" key="4">
    <citation type="journal article" date="2008" name="Nucleic Acids Res.">
        <title>The rice annotation project database (RAP-DB): 2008 update.</title>
        <authorList>
            <consortium name="The rice annotation project (RAP)"/>
        </authorList>
    </citation>
    <scope>GENOME REANNOTATION</scope>
    <source>
        <strain evidence="4">cv. Nipponbare</strain>
    </source>
</reference>
<feature type="region of interest" description="Disordered" evidence="1">
    <location>
        <begin position="1"/>
        <end position="21"/>
    </location>
</feature>
<organism evidence="2 4">
    <name type="scientific">Oryza sativa subsp. japonica</name>
    <name type="common">Rice</name>
    <dbReference type="NCBI Taxonomy" id="39947"/>
    <lineage>
        <taxon>Eukaryota</taxon>
        <taxon>Viridiplantae</taxon>
        <taxon>Streptophyta</taxon>
        <taxon>Embryophyta</taxon>
        <taxon>Tracheophyta</taxon>
        <taxon>Spermatophyta</taxon>
        <taxon>Magnoliopsida</taxon>
        <taxon>Liliopsida</taxon>
        <taxon>Poales</taxon>
        <taxon>Poaceae</taxon>
        <taxon>BOP clade</taxon>
        <taxon>Oryzoideae</taxon>
        <taxon>Oryzeae</taxon>
        <taxon>Oryzinae</taxon>
        <taxon>Oryza</taxon>
        <taxon>Oryza sativa</taxon>
    </lineage>
</organism>
<dbReference type="Proteomes" id="UP000000763">
    <property type="component" value="Chromosome 7"/>
</dbReference>
<reference evidence="2" key="2">
    <citation type="submission" date="2001-10" db="EMBL/GenBank/DDBJ databases">
        <title>Oryza sativa nipponbare(GA3) genomic DNA, chromosome 7, PAC clone:P0453G03.</title>
        <authorList>
            <person name="Sasaki T."/>
            <person name="Matsumoto T."/>
            <person name="Yamamoto K."/>
        </authorList>
    </citation>
    <scope>NUCLEOTIDE SEQUENCE</scope>
</reference>
<gene>
    <name evidence="3" type="ORF">OJ1301_C12.19</name>
    <name evidence="2" type="ORF">P0453G03.43</name>
</gene>
<evidence type="ECO:0000313" key="3">
    <source>
        <dbReference type="EMBL" id="BAD30500.1"/>
    </source>
</evidence>
<accession>Q7XI82</accession>
<feature type="region of interest" description="Disordered" evidence="1">
    <location>
        <begin position="45"/>
        <end position="72"/>
    </location>
</feature>
<proteinExistence type="predicted"/>
<dbReference type="EMBL" id="AP004276">
    <property type="protein sequence ID" value="BAC79836.1"/>
    <property type="molecule type" value="Genomic_DNA"/>
</dbReference>
<reference evidence="4" key="3">
    <citation type="journal article" date="2005" name="Nature">
        <title>The map-based sequence of the rice genome.</title>
        <authorList>
            <consortium name="International rice genome sequencing project (IRGSP)"/>
            <person name="Matsumoto T."/>
            <person name="Wu J."/>
            <person name="Kanamori H."/>
            <person name="Katayose Y."/>
            <person name="Fujisawa M."/>
            <person name="Namiki N."/>
            <person name="Mizuno H."/>
            <person name="Yamamoto K."/>
            <person name="Antonio B.A."/>
            <person name="Baba T."/>
            <person name="Sakata K."/>
            <person name="Nagamura Y."/>
            <person name="Aoki H."/>
            <person name="Arikawa K."/>
            <person name="Arita K."/>
            <person name="Bito T."/>
            <person name="Chiden Y."/>
            <person name="Fujitsuka N."/>
            <person name="Fukunaka R."/>
            <person name="Hamada M."/>
            <person name="Harada C."/>
            <person name="Hayashi A."/>
            <person name="Hijishita S."/>
            <person name="Honda M."/>
            <person name="Hosokawa S."/>
            <person name="Ichikawa Y."/>
            <person name="Idonuma A."/>
            <person name="Iijima M."/>
            <person name="Ikeda M."/>
            <person name="Ikeno M."/>
            <person name="Ito K."/>
            <person name="Ito S."/>
            <person name="Ito T."/>
            <person name="Ito Y."/>
            <person name="Ito Y."/>
            <person name="Iwabuchi A."/>
            <person name="Kamiya K."/>
            <person name="Karasawa W."/>
            <person name="Kurita K."/>
            <person name="Katagiri S."/>
            <person name="Kikuta A."/>
            <person name="Kobayashi H."/>
            <person name="Kobayashi N."/>
            <person name="Machita K."/>
            <person name="Maehara T."/>
            <person name="Masukawa M."/>
            <person name="Mizubayashi T."/>
            <person name="Mukai Y."/>
            <person name="Nagasaki H."/>
            <person name="Nagata Y."/>
            <person name="Naito S."/>
            <person name="Nakashima M."/>
            <person name="Nakama Y."/>
            <person name="Nakamichi Y."/>
            <person name="Nakamura M."/>
            <person name="Meguro A."/>
            <person name="Negishi M."/>
            <person name="Ohta I."/>
            <person name="Ohta T."/>
            <person name="Okamoto M."/>
            <person name="Ono N."/>
            <person name="Saji S."/>
            <person name="Sakaguchi M."/>
            <person name="Sakai K."/>
            <person name="Shibata M."/>
            <person name="Shimokawa T."/>
            <person name="Song J."/>
            <person name="Takazaki Y."/>
            <person name="Terasawa K."/>
            <person name="Tsugane M."/>
            <person name="Tsuji K."/>
            <person name="Ueda S."/>
            <person name="Waki K."/>
            <person name="Yamagata H."/>
            <person name="Yamamoto M."/>
            <person name="Yamamoto S."/>
            <person name="Yamane H."/>
            <person name="Yoshiki S."/>
            <person name="Yoshihara R."/>
            <person name="Yukawa K."/>
            <person name="Zhong H."/>
            <person name="Yano M."/>
            <person name="Yuan Q."/>
            <person name="Ouyang S."/>
            <person name="Liu J."/>
            <person name="Jones K.M."/>
            <person name="Gansberger K."/>
            <person name="Moffat K."/>
            <person name="Hill J."/>
            <person name="Bera J."/>
            <person name="Fadrosh D."/>
            <person name="Jin S."/>
            <person name="Johri S."/>
            <person name="Kim M."/>
            <person name="Overton L."/>
            <person name="Reardon M."/>
            <person name="Tsitrin T."/>
            <person name="Vuong H."/>
            <person name="Weaver B."/>
            <person name="Ciecko A."/>
            <person name="Tallon L."/>
            <person name="Jackson J."/>
            <person name="Pai G."/>
            <person name="Aken S.V."/>
            <person name="Utterback T."/>
            <person name="Reidmuller S."/>
            <person name="Feldblyum T."/>
            <person name="Hsiao J."/>
            <person name="Zismann V."/>
            <person name="Iobst S."/>
            <person name="de Vazeille A.R."/>
            <person name="Buell C.R."/>
            <person name="Ying K."/>
            <person name="Li Y."/>
            <person name="Lu T."/>
            <person name="Huang Y."/>
            <person name="Zhao Q."/>
            <person name="Feng Q."/>
            <person name="Zhang L."/>
            <person name="Zhu J."/>
            <person name="Weng Q."/>
            <person name="Mu J."/>
            <person name="Lu Y."/>
            <person name="Fan D."/>
            <person name="Liu Y."/>
            <person name="Guan J."/>
            <person name="Zhang Y."/>
            <person name="Yu S."/>
            <person name="Liu X."/>
            <person name="Zhang Y."/>
            <person name="Hong G."/>
            <person name="Han B."/>
            <person name="Choisne N."/>
            <person name="Demange N."/>
            <person name="Orjeda G."/>
            <person name="Samain S."/>
            <person name="Cattolico L."/>
            <person name="Pelletier E."/>
            <person name="Couloux A."/>
            <person name="Segurens B."/>
            <person name="Wincker P."/>
            <person name="D'Hont A."/>
            <person name="Scarpelli C."/>
            <person name="Weissenbach J."/>
            <person name="Salanoubat M."/>
            <person name="Quetier F."/>
            <person name="Yu Y."/>
            <person name="Kim H.R."/>
            <person name="Rambo T."/>
            <person name="Currie J."/>
            <person name="Collura K."/>
            <person name="Luo M."/>
            <person name="Yang T."/>
            <person name="Ammiraju J.S.S."/>
            <person name="Engler F."/>
            <person name="Soderlund C."/>
            <person name="Wing R.A."/>
            <person name="Palmer L.E."/>
            <person name="de la Bastide M."/>
            <person name="Spiegel L."/>
            <person name="Nascimento L."/>
            <person name="Zutavern T."/>
            <person name="O'Shaughnessy A."/>
            <person name="Dike S."/>
            <person name="Dedhia N."/>
            <person name="Preston R."/>
            <person name="Balija V."/>
            <person name="McCombie W.R."/>
            <person name="Chow T."/>
            <person name="Chen H."/>
            <person name="Chung M."/>
            <person name="Chen C."/>
            <person name="Shaw J."/>
            <person name="Wu H."/>
            <person name="Hsiao K."/>
            <person name="Chao Y."/>
            <person name="Chu M."/>
            <person name="Cheng C."/>
            <person name="Hour A."/>
            <person name="Lee P."/>
            <person name="Lin S."/>
            <person name="Lin Y."/>
            <person name="Liou J."/>
            <person name="Liu S."/>
            <person name="Hsing Y."/>
            <person name="Raghuvanshi S."/>
            <person name="Mohanty A."/>
            <person name="Bharti A.K."/>
            <person name="Gaur A."/>
            <person name="Gupta V."/>
            <person name="Kumar D."/>
            <person name="Ravi V."/>
            <person name="Vij S."/>
            <person name="Kapur A."/>
            <person name="Khurana P."/>
            <person name="Khurana P."/>
            <person name="Khurana J.P."/>
            <person name="Tyagi A.K."/>
            <person name="Gaikwad K."/>
            <person name="Singh A."/>
            <person name="Dalal V."/>
            <person name="Srivastava S."/>
            <person name="Dixit A."/>
            <person name="Pal A.K."/>
            <person name="Ghazi I.A."/>
            <person name="Yadav M."/>
            <person name="Pandit A."/>
            <person name="Bhargava A."/>
            <person name="Sureshbabu K."/>
            <person name="Batra K."/>
            <person name="Sharma T.R."/>
            <person name="Mohapatra T."/>
            <person name="Singh N.K."/>
            <person name="Messing J."/>
            <person name="Nelson A.B."/>
            <person name="Fuks G."/>
            <person name="Kavchok S."/>
            <person name="Keizer G."/>
            <person name="Linton E."/>
            <person name="Llaca V."/>
            <person name="Song R."/>
            <person name="Tanyolac B."/>
            <person name="Young S."/>
            <person name="Ho-Il K."/>
            <person name="Hahn J.H."/>
            <person name="Sangsakoo G."/>
            <person name="Vanavichit A."/>
            <person name="de Mattos Luiz.A.T."/>
            <person name="Zimmer P.D."/>
            <person name="Malone G."/>
            <person name="Dellagostin O."/>
            <person name="de Oliveira A.C."/>
            <person name="Bevan M."/>
            <person name="Bancroft I."/>
            <person name="Minx P."/>
            <person name="Cordum H."/>
            <person name="Wilson R."/>
            <person name="Cheng Z."/>
            <person name="Jin W."/>
            <person name="Jiang J."/>
            <person name="Leong S.A."/>
            <person name="Iwama H."/>
            <person name="Gojobori T."/>
            <person name="Itoh T."/>
            <person name="Niimura Y."/>
            <person name="Fujii Y."/>
            <person name="Habara T."/>
            <person name="Sakai H."/>
            <person name="Sato Y."/>
            <person name="Wilson G."/>
            <person name="Kumar K."/>
            <person name="McCouch S."/>
            <person name="Juretic N."/>
            <person name="Hoen D."/>
            <person name="Wright S."/>
            <person name="Bruskiewich R."/>
            <person name="Bureau T."/>
            <person name="Miyao A."/>
            <person name="Hirochika H."/>
            <person name="Nishikawa T."/>
            <person name="Kadowaki K."/>
            <person name="Sugiura M."/>
            <person name="Burr B."/>
            <person name="Sasaki T."/>
        </authorList>
    </citation>
    <scope>NUCLEOTIDE SEQUENCE [LARGE SCALE GENOMIC DNA]</scope>
    <source>
        <strain evidence="4">cv. Nipponbare</strain>
    </source>
</reference>
<evidence type="ECO:0000313" key="4">
    <source>
        <dbReference type="Proteomes" id="UP000000763"/>
    </source>
</evidence>
<dbReference type="AlphaFoldDB" id="Q7XI82"/>
<protein>
    <submittedName>
        <fullName evidence="2">Uncharacterized protein</fullName>
    </submittedName>
</protein>
<sequence length="84" mass="8715">MTGGSGGGSSKPVRRGKRAAAGQVLVASRWQWEQLAATCRAKRRLGKQARTAGGTGGSAWRADEGKQGSTVSAQQQIWNACLAS</sequence>